<dbReference type="InterPro" id="IPR006131">
    <property type="entry name" value="Asp_carbamoyltransf_Asp/Orn-bd"/>
</dbReference>
<dbReference type="HAMAP" id="MF_01109">
    <property type="entry name" value="OTCase"/>
    <property type="match status" value="1"/>
</dbReference>
<dbReference type="GO" id="GO:0009507">
    <property type="term" value="C:chloroplast"/>
    <property type="evidence" value="ECO:0007669"/>
    <property type="project" value="UniProtKB-SubCell"/>
</dbReference>
<dbReference type="Pfam" id="PF00185">
    <property type="entry name" value="OTCace"/>
    <property type="match status" value="1"/>
</dbReference>
<evidence type="ECO:0000256" key="4">
    <source>
        <dbReference type="ARBA" id="ARBA00022528"/>
    </source>
</evidence>
<dbReference type="EMBL" id="QEFC01001245">
    <property type="protein sequence ID" value="KAE9458590.1"/>
    <property type="molecule type" value="Genomic_DNA"/>
</dbReference>
<keyword evidence="6" id="KW-0028">Amino-acid biosynthesis</keyword>
<evidence type="ECO:0000256" key="7">
    <source>
        <dbReference type="ARBA" id="ARBA00022640"/>
    </source>
</evidence>
<dbReference type="SUPFAM" id="SSF53671">
    <property type="entry name" value="Aspartate/ornithine carbamoyltransferase"/>
    <property type="match status" value="1"/>
</dbReference>
<gene>
    <name evidence="15" type="ORF">C3L33_09505</name>
</gene>
<dbReference type="GO" id="GO:0042450">
    <property type="term" value="P:L-arginine biosynthetic process via ornithine"/>
    <property type="evidence" value="ECO:0007669"/>
    <property type="project" value="TreeGrafter"/>
</dbReference>
<comment type="subcellular location">
    <subcellularLocation>
        <location evidence="1">Plastid</location>
        <location evidence="1">Chloroplast</location>
    </subcellularLocation>
</comment>
<evidence type="ECO:0000256" key="2">
    <source>
        <dbReference type="ARBA" id="ARBA00007805"/>
    </source>
</evidence>
<evidence type="ECO:0000313" key="15">
    <source>
        <dbReference type="EMBL" id="KAE9458590.1"/>
    </source>
</evidence>
<dbReference type="InterPro" id="IPR006132">
    <property type="entry name" value="Asp/Orn_carbamoyltranf_P-bd"/>
</dbReference>
<reference evidence="15 16" key="1">
    <citation type="journal article" date="2019" name="Genome Biol. Evol.">
        <title>The Rhododendron genome and chromosomal organization provide insight into shared whole-genome duplications across the heath family (Ericaceae).</title>
        <authorList>
            <person name="Soza V.L."/>
            <person name="Lindsley D."/>
            <person name="Waalkes A."/>
            <person name="Ramage E."/>
            <person name="Patwardhan R.P."/>
            <person name="Burton J.N."/>
            <person name="Adey A."/>
            <person name="Kumar A."/>
            <person name="Qiu R."/>
            <person name="Shendure J."/>
            <person name="Hall B."/>
        </authorList>
    </citation>
    <scope>NUCLEOTIDE SEQUENCE [LARGE SCALE GENOMIC DNA]</scope>
    <source>
        <strain evidence="15">RSF 1966-606</strain>
    </source>
</reference>
<dbReference type="PRINTS" id="PR00100">
    <property type="entry name" value="AOTCASE"/>
</dbReference>
<evidence type="ECO:0000256" key="10">
    <source>
        <dbReference type="ARBA" id="ARBA00048772"/>
    </source>
</evidence>
<protein>
    <recommendedName>
        <fullName evidence="3">ornithine carbamoyltransferase</fullName>
        <ecNumber evidence="3">2.1.3.3</ecNumber>
    </recommendedName>
</protein>
<dbReference type="PANTHER" id="PTHR45753:SF3">
    <property type="entry name" value="ORNITHINE TRANSCARBAMYLASE, MITOCHONDRIAL"/>
    <property type="match status" value="1"/>
</dbReference>
<dbReference type="InterPro" id="IPR024904">
    <property type="entry name" value="OTCase_ArgI"/>
</dbReference>
<dbReference type="Proteomes" id="UP000428333">
    <property type="component" value="Linkage Group LG05"/>
</dbReference>
<evidence type="ECO:0000256" key="1">
    <source>
        <dbReference type="ARBA" id="ARBA00004229"/>
    </source>
</evidence>
<evidence type="ECO:0000259" key="14">
    <source>
        <dbReference type="Pfam" id="PF02729"/>
    </source>
</evidence>
<comment type="catalytic activity">
    <reaction evidence="10">
        <text>carbamoyl phosphate + L-ornithine = L-citrulline + phosphate + H(+)</text>
        <dbReference type="Rhea" id="RHEA:19513"/>
        <dbReference type="ChEBI" id="CHEBI:15378"/>
        <dbReference type="ChEBI" id="CHEBI:43474"/>
        <dbReference type="ChEBI" id="CHEBI:46911"/>
        <dbReference type="ChEBI" id="CHEBI:57743"/>
        <dbReference type="ChEBI" id="CHEBI:58228"/>
        <dbReference type="EC" id="2.1.3.3"/>
    </reaction>
</comment>
<proteinExistence type="inferred from homology"/>
<accession>A0A6A4LJR0</accession>
<dbReference type="NCBIfam" id="TIGR00658">
    <property type="entry name" value="orni_carb_tr"/>
    <property type="match status" value="1"/>
</dbReference>
<feature type="non-terminal residue" evidence="15">
    <location>
        <position position="1"/>
    </location>
</feature>
<keyword evidence="7" id="KW-0934">Plastid</keyword>
<comment type="similarity">
    <text evidence="2">Belongs to the aspartate/ornithine carbamoyltransferase superfamily. OTCase family.</text>
</comment>
<dbReference type="FunFam" id="3.40.50.1370:FF:000008">
    <property type="entry name" value="Ornithine carbamoyltransferase"/>
    <property type="match status" value="1"/>
</dbReference>
<evidence type="ECO:0000313" key="16">
    <source>
        <dbReference type="Proteomes" id="UP000428333"/>
    </source>
</evidence>
<dbReference type="InterPro" id="IPR002292">
    <property type="entry name" value="Orn/put_carbamltrans"/>
</dbReference>
<evidence type="ECO:0000256" key="6">
    <source>
        <dbReference type="ARBA" id="ARBA00022605"/>
    </source>
</evidence>
<keyword evidence="9" id="KW-0809">Transit peptide</keyword>
<evidence type="ECO:0000256" key="5">
    <source>
        <dbReference type="ARBA" id="ARBA00022571"/>
    </source>
</evidence>
<dbReference type="GO" id="GO:0016597">
    <property type="term" value="F:amino acid binding"/>
    <property type="evidence" value="ECO:0007669"/>
    <property type="project" value="InterPro"/>
</dbReference>
<evidence type="ECO:0000256" key="11">
    <source>
        <dbReference type="RuleBase" id="RU003634"/>
    </source>
</evidence>
<keyword evidence="4" id="KW-0150">Chloroplast</keyword>
<dbReference type="AlphaFoldDB" id="A0A6A4LJR0"/>
<dbReference type="GO" id="GO:0019240">
    <property type="term" value="P:citrulline biosynthetic process"/>
    <property type="evidence" value="ECO:0007669"/>
    <property type="project" value="TreeGrafter"/>
</dbReference>
<keyword evidence="5" id="KW-0055">Arginine biosynthesis</keyword>
<dbReference type="EC" id="2.1.3.3" evidence="3"/>
<feature type="region of interest" description="Disordered" evidence="12">
    <location>
        <begin position="1"/>
        <end position="21"/>
    </location>
</feature>
<evidence type="ECO:0000256" key="8">
    <source>
        <dbReference type="ARBA" id="ARBA00022679"/>
    </source>
</evidence>
<dbReference type="NCBIfam" id="NF001986">
    <property type="entry name" value="PRK00779.1"/>
    <property type="match status" value="1"/>
</dbReference>
<evidence type="ECO:0000259" key="13">
    <source>
        <dbReference type="Pfam" id="PF00185"/>
    </source>
</evidence>
<dbReference type="PANTHER" id="PTHR45753">
    <property type="entry name" value="ORNITHINE CARBAMOYLTRANSFERASE, MITOCHONDRIAL"/>
    <property type="match status" value="1"/>
</dbReference>
<dbReference type="PRINTS" id="PR00102">
    <property type="entry name" value="OTCASE"/>
</dbReference>
<dbReference type="InterPro" id="IPR006130">
    <property type="entry name" value="Asp/Orn_carbamoylTrfase"/>
</dbReference>
<name>A0A6A4LJR0_9ERIC</name>
<organism evidence="15 16">
    <name type="scientific">Rhododendron williamsianum</name>
    <dbReference type="NCBI Taxonomy" id="262921"/>
    <lineage>
        <taxon>Eukaryota</taxon>
        <taxon>Viridiplantae</taxon>
        <taxon>Streptophyta</taxon>
        <taxon>Embryophyta</taxon>
        <taxon>Tracheophyta</taxon>
        <taxon>Spermatophyta</taxon>
        <taxon>Magnoliopsida</taxon>
        <taxon>eudicotyledons</taxon>
        <taxon>Gunneridae</taxon>
        <taxon>Pentapetalae</taxon>
        <taxon>asterids</taxon>
        <taxon>Ericales</taxon>
        <taxon>Ericaceae</taxon>
        <taxon>Ericoideae</taxon>
        <taxon>Rhodoreae</taxon>
        <taxon>Rhododendron</taxon>
    </lineage>
</organism>
<sequence>MAAILPHSHVSSSVRSSHAPSLSSRFSLSGHYSRRSLRFPSGLAVIRDRISCQAASATSPPSISAYEQAKGEAKDFLHISDFDKATILKILDRAKEVKELIKSGERTYLPFYGKTMAMIFAKPSMRTRVSFETGFFLLGGHALYLGPDDIQMGKREETRDVARVLSGYNDIIMARLFAHQDILDLAKYATVPIINGLTDYNHPCQIMADALTIIEHVGRLEGTKVVYVGDGNNIVHSWLLLAAVVPFHFVCACPKGFEPDEKTVEKARQAGISKIEITNDPKEAVRGADVVYSDVWASMGQKEEAAYRHQKFEGFQVDKALMQLAGPKAYFMHCLPAERGVEVTDEVIEASNSIVFPQAENRMHAQNAIMLHALGL</sequence>
<comment type="caution">
    <text evidence="15">The sequence shown here is derived from an EMBL/GenBank/DDBJ whole genome shotgun (WGS) entry which is preliminary data.</text>
</comment>
<dbReference type="FunFam" id="3.40.50.1370:FF:000015">
    <property type="entry name" value="ornithine carbamoyltransferase, chloroplastic"/>
    <property type="match status" value="1"/>
</dbReference>
<dbReference type="OrthoDB" id="10252326at2759"/>
<keyword evidence="8 11" id="KW-0808">Transferase</keyword>
<dbReference type="Pfam" id="PF02729">
    <property type="entry name" value="OTCace_N"/>
    <property type="match status" value="1"/>
</dbReference>
<evidence type="ECO:0000256" key="12">
    <source>
        <dbReference type="SAM" id="MobiDB-lite"/>
    </source>
</evidence>
<dbReference type="GO" id="GO:0004585">
    <property type="term" value="F:ornithine carbamoyltransferase activity"/>
    <property type="evidence" value="ECO:0007669"/>
    <property type="project" value="UniProtKB-EC"/>
</dbReference>
<dbReference type="InterPro" id="IPR036901">
    <property type="entry name" value="Asp/Orn_carbamoylTrfase_sf"/>
</dbReference>
<evidence type="ECO:0000256" key="9">
    <source>
        <dbReference type="ARBA" id="ARBA00022946"/>
    </source>
</evidence>
<keyword evidence="16" id="KW-1185">Reference proteome</keyword>
<evidence type="ECO:0000256" key="3">
    <source>
        <dbReference type="ARBA" id="ARBA00013007"/>
    </source>
</evidence>
<feature type="domain" description="Aspartate/ornithine carbamoyltransferase carbamoyl-P binding" evidence="14">
    <location>
        <begin position="74"/>
        <end position="215"/>
    </location>
</feature>
<feature type="domain" description="Aspartate/ornithine carbamoyltransferase Asp/Orn-binding" evidence="13">
    <location>
        <begin position="221"/>
        <end position="372"/>
    </location>
</feature>
<dbReference type="Gene3D" id="3.40.50.1370">
    <property type="entry name" value="Aspartate/ornithine carbamoyltransferase"/>
    <property type="match status" value="2"/>
</dbReference>